<evidence type="ECO:0000313" key="3">
    <source>
        <dbReference type="Proteomes" id="UP001626550"/>
    </source>
</evidence>
<organism evidence="2 3">
    <name type="scientific">Cichlidogyrus casuarinus</name>
    <dbReference type="NCBI Taxonomy" id="1844966"/>
    <lineage>
        <taxon>Eukaryota</taxon>
        <taxon>Metazoa</taxon>
        <taxon>Spiralia</taxon>
        <taxon>Lophotrochozoa</taxon>
        <taxon>Platyhelminthes</taxon>
        <taxon>Monogenea</taxon>
        <taxon>Monopisthocotylea</taxon>
        <taxon>Dactylogyridea</taxon>
        <taxon>Ancyrocephalidae</taxon>
        <taxon>Cichlidogyrus</taxon>
    </lineage>
</organism>
<comment type="caution">
    <text evidence="2">The sequence shown here is derived from an EMBL/GenBank/DDBJ whole genome shotgun (WGS) entry which is preliminary data.</text>
</comment>
<sequence length="244" mass="26650">MALEQGLTEPIVILAGWLILPNIFLINYFSANANSLSRPELDMALELFKLLQKQHQQNPSGTGSKWPVMPLGADKIQAKAKEGQSKSAGGVPRSLLAHSFRINSLLAPSKEPKNEHPNPLFCAALEHVKRSKLGEGDSQKYVASSMESCNGGETPPANFLLGLHGKKRAFSQSNLASDASDLNPWVHTYIPPQQLSHFSGPDSLLIHARSILQKLSLGEQSRHQNLVPNQSFCNLQSGEFGKQI</sequence>
<keyword evidence="1" id="KW-0472">Membrane</keyword>
<accession>A0ABD2QCU8</accession>
<keyword evidence="3" id="KW-1185">Reference proteome</keyword>
<name>A0ABD2QCU8_9PLAT</name>
<proteinExistence type="predicted"/>
<reference evidence="2 3" key="1">
    <citation type="submission" date="2024-11" db="EMBL/GenBank/DDBJ databases">
        <title>Adaptive evolution of stress response genes in parasites aligns with host niche diversity.</title>
        <authorList>
            <person name="Hahn C."/>
            <person name="Resl P."/>
        </authorList>
    </citation>
    <scope>NUCLEOTIDE SEQUENCE [LARGE SCALE GENOMIC DNA]</scope>
    <source>
        <strain evidence="2">EGGRZ-B1_66</strain>
        <tissue evidence="2">Body</tissue>
    </source>
</reference>
<dbReference type="EMBL" id="JBJKFK010000395">
    <property type="protein sequence ID" value="KAL3317358.1"/>
    <property type="molecule type" value="Genomic_DNA"/>
</dbReference>
<dbReference type="AlphaFoldDB" id="A0ABD2QCU8"/>
<evidence type="ECO:0000256" key="1">
    <source>
        <dbReference type="SAM" id="Phobius"/>
    </source>
</evidence>
<keyword evidence="1" id="KW-0812">Transmembrane</keyword>
<evidence type="ECO:0000313" key="2">
    <source>
        <dbReference type="EMBL" id="KAL3317358.1"/>
    </source>
</evidence>
<keyword evidence="1" id="KW-1133">Transmembrane helix</keyword>
<gene>
    <name evidence="2" type="ORF">Ciccas_003984</name>
</gene>
<protein>
    <submittedName>
        <fullName evidence="2">Uncharacterized protein</fullName>
    </submittedName>
</protein>
<dbReference type="Proteomes" id="UP001626550">
    <property type="component" value="Unassembled WGS sequence"/>
</dbReference>
<feature type="transmembrane region" description="Helical" evidence="1">
    <location>
        <begin position="12"/>
        <end position="29"/>
    </location>
</feature>